<keyword evidence="3" id="KW-1185">Reference proteome</keyword>
<organism evidence="2 3">
    <name type="scientific">Zancudomyces culisetae</name>
    <name type="common">Gut fungus</name>
    <name type="synonym">Smittium culisetae</name>
    <dbReference type="NCBI Taxonomy" id="1213189"/>
    <lineage>
        <taxon>Eukaryota</taxon>
        <taxon>Fungi</taxon>
        <taxon>Fungi incertae sedis</taxon>
        <taxon>Zoopagomycota</taxon>
        <taxon>Kickxellomycotina</taxon>
        <taxon>Harpellomycetes</taxon>
        <taxon>Harpellales</taxon>
        <taxon>Legeriomycetaceae</taxon>
        <taxon>Zancudomyces</taxon>
    </lineage>
</organism>
<dbReference type="GO" id="GO:0015937">
    <property type="term" value="P:coenzyme A biosynthetic process"/>
    <property type="evidence" value="ECO:0007669"/>
    <property type="project" value="UniProtKB-ARBA"/>
</dbReference>
<dbReference type="Proteomes" id="UP000188320">
    <property type="component" value="Unassembled WGS sequence"/>
</dbReference>
<dbReference type="EMBL" id="LSSK01001217">
    <property type="protein sequence ID" value="OMH80345.1"/>
    <property type="molecule type" value="Genomic_DNA"/>
</dbReference>
<reference evidence="2" key="1">
    <citation type="submission" date="2017-01" db="EMBL/GenBank/DDBJ databases">
        <authorList>
            <person name="Mah S.A."/>
            <person name="Swanson W.J."/>
            <person name="Moy G.W."/>
            <person name="Vacquier V.D."/>
        </authorList>
    </citation>
    <scope>NUCLEOTIDE SEQUENCE [LARGE SCALE GENOMIC DNA]</scope>
    <source>
        <strain evidence="2">COL-18-3</strain>
    </source>
</reference>
<evidence type="ECO:0000313" key="2">
    <source>
        <dbReference type="EMBL" id="OMH83187.1"/>
    </source>
</evidence>
<dbReference type="SUPFAM" id="SSF102645">
    <property type="entry name" value="CoaB-like"/>
    <property type="match status" value="1"/>
</dbReference>
<evidence type="ECO:0000313" key="3">
    <source>
        <dbReference type="Proteomes" id="UP000188320"/>
    </source>
</evidence>
<proteinExistence type="predicted"/>
<dbReference type="InterPro" id="IPR035929">
    <property type="entry name" value="CoaB-like_sf"/>
</dbReference>
<keyword evidence="2" id="KW-0436">Ligase</keyword>
<dbReference type="AlphaFoldDB" id="A0A1R1PQE8"/>
<comment type="caution">
    <text evidence="2">The sequence shown here is derived from an EMBL/GenBank/DDBJ whole genome shotgun (WGS) entry which is preliminary data.</text>
</comment>
<dbReference type="OrthoDB" id="70224at2759"/>
<accession>A0A1R1PQE8</accession>
<reference evidence="3" key="2">
    <citation type="submission" date="2017-01" db="EMBL/GenBank/DDBJ databases">
        <authorList>
            <person name="Wang Y."/>
            <person name="White M."/>
            <person name="Kvist S."/>
            <person name="Moncalvo J.-M."/>
        </authorList>
    </citation>
    <scope>NUCLEOTIDE SEQUENCE [LARGE SCALE GENOMIC DNA]</scope>
    <source>
        <strain evidence="3">COL-18-3</strain>
    </source>
</reference>
<sequence>MIVQTKRSTEKLIKQDTLLSSSESQVINPEIYFDENKPPENLTQIRDNTIEFIKKNKQAGRPIVLVTSGGTTVPLENNTVRFIDNFSAGTRGASSTEEFLKKGYGVIFLHRKHSLQPFNRHYTVPENGFLDFFNIDESGRIQIKGKYEEVVRNDILTFTNVISTGKLYMPYFTTLSDYLFILREVTLLMAPMNQDAMFYLAAAVSDFFIPAGEMVEHKIQSSDGDLILKMNQVPKFLRPLVNSWAPKSFVVSFKVSAYVYFNTTFESLVGMIMAMLD</sequence>
<gene>
    <name evidence="2" type="ORF">AX774_g3317</name>
    <name evidence="1" type="ORF">AX774_g6216</name>
</gene>
<dbReference type="Gene3D" id="3.40.50.10300">
    <property type="entry name" value="CoaB-like"/>
    <property type="match status" value="1"/>
</dbReference>
<dbReference type="GO" id="GO:0016874">
    <property type="term" value="F:ligase activity"/>
    <property type="evidence" value="ECO:0007669"/>
    <property type="project" value="UniProtKB-KW"/>
</dbReference>
<name>A0A1R1PQE8_ZANCU</name>
<protein>
    <submittedName>
        <fullName evidence="2">Phosphopantothenate-cysteine ligase 2</fullName>
    </submittedName>
</protein>
<evidence type="ECO:0000313" key="1">
    <source>
        <dbReference type="EMBL" id="OMH80345.1"/>
    </source>
</evidence>
<dbReference type="EMBL" id="LSSK01000484">
    <property type="protein sequence ID" value="OMH83187.1"/>
    <property type="molecule type" value="Genomic_DNA"/>
</dbReference>